<sequence>MSLAAICERQAQGLHCLCRNKRRNTFGNPAFTVRRPEAEDVYGIVDISCLVEIYVWAVSRHSWVNFHSPSLKDRDLEARYDPDTGRRGAVKLEGIDVAIESQISFEEWPNGG</sequence>
<gene>
    <name evidence="1" type="ORF">ARMOST_21824</name>
</gene>
<dbReference type="Proteomes" id="UP000219338">
    <property type="component" value="Unassembled WGS sequence"/>
</dbReference>
<dbReference type="EMBL" id="FUEG01000056">
    <property type="protein sequence ID" value="SJL18245.1"/>
    <property type="molecule type" value="Genomic_DNA"/>
</dbReference>
<protein>
    <submittedName>
        <fullName evidence="1">Uncharacterized protein</fullName>
    </submittedName>
</protein>
<reference evidence="2" key="1">
    <citation type="journal article" date="2017" name="Nat. Ecol. Evol.">
        <title>Genome expansion and lineage-specific genetic innovations in the forest pathogenic fungi Armillaria.</title>
        <authorList>
            <person name="Sipos G."/>
            <person name="Prasanna A.N."/>
            <person name="Walter M.C."/>
            <person name="O'Connor E."/>
            <person name="Balint B."/>
            <person name="Krizsan K."/>
            <person name="Kiss B."/>
            <person name="Hess J."/>
            <person name="Varga T."/>
            <person name="Slot J."/>
            <person name="Riley R."/>
            <person name="Boka B."/>
            <person name="Rigling D."/>
            <person name="Barry K."/>
            <person name="Lee J."/>
            <person name="Mihaltcheva S."/>
            <person name="LaButti K."/>
            <person name="Lipzen A."/>
            <person name="Waldron R."/>
            <person name="Moloney N.M."/>
            <person name="Sperisen C."/>
            <person name="Kredics L."/>
            <person name="Vagvoelgyi C."/>
            <person name="Patrignani A."/>
            <person name="Fitzpatrick D."/>
            <person name="Nagy I."/>
            <person name="Doyle S."/>
            <person name="Anderson J.B."/>
            <person name="Grigoriev I.V."/>
            <person name="Gueldener U."/>
            <person name="Muensterkoetter M."/>
            <person name="Nagy L.G."/>
        </authorList>
    </citation>
    <scope>NUCLEOTIDE SEQUENCE [LARGE SCALE GENOMIC DNA]</scope>
    <source>
        <strain evidence="2">C18/9</strain>
    </source>
</reference>
<name>A0A284SB80_ARMOS</name>
<proteinExistence type="predicted"/>
<organism evidence="1 2">
    <name type="scientific">Armillaria ostoyae</name>
    <name type="common">Armillaria root rot fungus</name>
    <dbReference type="NCBI Taxonomy" id="47428"/>
    <lineage>
        <taxon>Eukaryota</taxon>
        <taxon>Fungi</taxon>
        <taxon>Dikarya</taxon>
        <taxon>Basidiomycota</taxon>
        <taxon>Agaricomycotina</taxon>
        <taxon>Agaricomycetes</taxon>
        <taxon>Agaricomycetidae</taxon>
        <taxon>Agaricales</taxon>
        <taxon>Marasmiineae</taxon>
        <taxon>Physalacriaceae</taxon>
        <taxon>Armillaria</taxon>
    </lineage>
</organism>
<dbReference type="AlphaFoldDB" id="A0A284SB80"/>
<accession>A0A284SB80</accession>
<keyword evidence="2" id="KW-1185">Reference proteome</keyword>
<evidence type="ECO:0000313" key="1">
    <source>
        <dbReference type="EMBL" id="SJL18245.1"/>
    </source>
</evidence>
<evidence type="ECO:0000313" key="2">
    <source>
        <dbReference type="Proteomes" id="UP000219338"/>
    </source>
</evidence>